<proteinExistence type="predicted"/>
<sequence>MNRDVLGEIFKFLDFSNVIPVALVCREWSEVMHSENLWKVYFNSFCYSKDQLLLESQCKDIKNYWKNQIMERCSAFCCKLPARRFIGSQKLNLSLSHSYFPSSDSNYFSCFFKVLCSRIEIESAKLISLSGEEGLSVPFLSESFNFSQTLNFKIRLKIEGLSELLIARVYNVPKYSKGSISRNYFMYFALESDDLSNLQYLTPPMVKLNQVKSLKRSFLFEFIKKDRFGSITGQEYLIERILSQIFPPHLLKSEIEKQEMASMWCLIIGRILSLLDASRLTDHKEVWKFIPFTKSKQNEESLVYAFRRGIYRERAKIIAHRVLPNDKYVKFMKGRESDSFASFEELKMQKVEIISMEHRKVVMAKSLDYSNSGALGNVSINKEILKQIKLMALSDEFMKYYLDYKFSRIKE</sequence>
<dbReference type="GeneID" id="8864572"/>
<name>D2VR36_NAEGR</name>
<dbReference type="EMBL" id="GG738890">
    <property type="protein sequence ID" value="EFC40738.1"/>
    <property type="molecule type" value="Genomic_DNA"/>
</dbReference>
<dbReference type="InterPro" id="IPR036047">
    <property type="entry name" value="F-box-like_dom_sf"/>
</dbReference>
<dbReference type="PROSITE" id="PS50181">
    <property type="entry name" value="FBOX"/>
    <property type="match status" value="1"/>
</dbReference>
<reference evidence="2 3" key="1">
    <citation type="journal article" date="2010" name="Cell">
        <title>The genome of Naegleria gruberi illuminates early eukaryotic versatility.</title>
        <authorList>
            <person name="Fritz-Laylin L.K."/>
            <person name="Prochnik S.E."/>
            <person name="Ginger M.L."/>
            <person name="Dacks J.B."/>
            <person name="Carpenter M.L."/>
            <person name="Field M.C."/>
            <person name="Kuo A."/>
            <person name="Paredez A."/>
            <person name="Chapman J."/>
            <person name="Pham J."/>
            <person name="Shu S."/>
            <person name="Neupane R."/>
            <person name="Cipriano M."/>
            <person name="Mancuso J."/>
            <person name="Tu H."/>
            <person name="Salamov A."/>
            <person name="Lindquist E."/>
            <person name="Shapiro H."/>
            <person name="Lucas S."/>
            <person name="Grigoriev I.V."/>
            <person name="Cande W.Z."/>
            <person name="Fulton C."/>
            <person name="Rokhsar D.S."/>
            <person name="Dawson S.C."/>
        </authorList>
    </citation>
    <scope>NUCLEOTIDE SEQUENCE [LARGE SCALE GENOMIC DNA]</scope>
    <source>
        <strain evidence="2 3">NEG-M</strain>
    </source>
</reference>
<feature type="domain" description="F-box" evidence="1">
    <location>
        <begin position="1"/>
        <end position="41"/>
    </location>
</feature>
<dbReference type="SUPFAM" id="SSF81383">
    <property type="entry name" value="F-box domain"/>
    <property type="match status" value="1"/>
</dbReference>
<dbReference type="InterPro" id="IPR001810">
    <property type="entry name" value="F-box_dom"/>
</dbReference>
<dbReference type="Proteomes" id="UP000006671">
    <property type="component" value="Unassembled WGS sequence"/>
</dbReference>
<organism evidence="3">
    <name type="scientific">Naegleria gruberi</name>
    <name type="common">Amoeba</name>
    <dbReference type="NCBI Taxonomy" id="5762"/>
    <lineage>
        <taxon>Eukaryota</taxon>
        <taxon>Discoba</taxon>
        <taxon>Heterolobosea</taxon>
        <taxon>Tetramitia</taxon>
        <taxon>Eutetramitia</taxon>
        <taxon>Vahlkampfiidae</taxon>
        <taxon>Naegleria</taxon>
    </lineage>
</organism>
<gene>
    <name evidence="2" type="ORF">NAEGRDRAFT_80933</name>
</gene>
<accession>D2VR36</accession>
<dbReference type="Pfam" id="PF12937">
    <property type="entry name" value="F-box-like"/>
    <property type="match status" value="1"/>
</dbReference>
<dbReference type="InParanoid" id="D2VR36"/>
<protein>
    <recommendedName>
        <fullName evidence="1">F-box domain-containing protein</fullName>
    </recommendedName>
</protein>
<dbReference type="VEuPathDB" id="AmoebaDB:NAEGRDRAFT_80933"/>
<dbReference type="Gene3D" id="1.20.1280.50">
    <property type="match status" value="1"/>
</dbReference>
<keyword evidence="3" id="KW-1185">Reference proteome</keyword>
<evidence type="ECO:0000259" key="1">
    <source>
        <dbReference type="PROSITE" id="PS50181"/>
    </source>
</evidence>
<evidence type="ECO:0000313" key="2">
    <source>
        <dbReference type="EMBL" id="EFC40738.1"/>
    </source>
</evidence>
<dbReference type="AlphaFoldDB" id="D2VR36"/>
<evidence type="ECO:0000313" key="3">
    <source>
        <dbReference type="Proteomes" id="UP000006671"/>
    </source>
</evidence>
<dbReference type="KEGG" id="ngr:NAEGRDRAFT_80933"/>
<dbReference type="SMART" id="SM00256">
    <property type="entry name" value="FBOX"/>
    <property type="match status" value="1"/>
</dbReference>
<dbReference type="RefSeq" id="XP_002673482.1">
    <property type="nucleotide sequence ID" value="XM_002673436.1"/>
</dbReference>